<comment type="caution">
    <text evidence="2">The sequence shown here is derived from an EMBL/GenBank/DDBJ whole genome shotgun (WGS) entry which is preliminary data.</text>
</comment>
<dbReference type="Pfam" id="PF20773">
    <property type="entry name" value="InhA-like_MAM"/>
    <property type="match status" value="1"/>
</dbReference>
<feature type="chain" id="PRO_5045566133" evidence="1">
    <location>
        <begin position="31"/>
        <end position="690"/>
    </location>
</feature>
<gene>
    <name evidence="2" type="ORF">Q5Y73_20320</name>
</gene>
<protein>
    <submittedName>
        <fullName evidence="2">Immune inhibitor A</fullName>
    </submittedName>
</protein>
<feature type="signal peptide" evidence="1">
    <location>
        <begin position="1"/>
        <end position="30"/>
    </location>
</feature>
<proteinExistence type="predicted"/>
<organism evidence="2 3">
    <name type="scientific">Chengkuizengella axinellae</name>
    <dbReference type="NCBI Taxonomy" id="3064388"/>
    <lineage>
        <taxon>Bacteria</taxon>
        <taxon>Bacillati</taxon>
        <taxon>Bacillota</taxon>
        <taxon>Bacilli</taxon>
        <taxon>Bacillales</taxon>
        <taxon>Paenibacillaceae</taxon>
        <taxon>Chengkuizengella</taxon>
    </lineage>
</organism>
<name>A0ABT9J4B0_9BACL</name>
<keyword evidence="1" id="KW-0732">Signal</keyword>
<dbReference type="Proteomes" id="UP001231941">
    <property type="component" value="Unassembled WGS sequence"/>
</dbReference>
<sequence>MNKKIISTISTVLLSVSLIVPSFSPGQAEAQNENYNIERYGDVLDIGPKLRDLSQDEEYLKLADEKLREQAASFSTNDESESSEEDNFTFNGGTKPFLVIDENSQLFLKDFTLRSVGEGVEIWVADDLSFPEGDDRPPHVVTQEQVDQLREEFDGNIYPKVTDFFGDPDLLTGENSFLTEILGLPEDYYVSEEGKDIILVDNIIDENYYDPTYPFFTGGFFFSTFEDYINRNIITIDTLDWENRLEQFFGTTAHEYQHLIHSDKDGDEVQFINEGMSDFAEFIAGYGHPMGHVNAFLDKPENSLVAWDEYAASGAPESTADYGQAYLLQLYLSEQYGKEFIQALAADQANGIESINNQLEAFDAGIDFGELFKNFSTALAIDSGKPGNGIYEFESIDLKINFESAAQFEKDGVPAWGGNYKVIELDDKIRTITFDGIDFLPVNWLSVADPLGSDNEVLWGNEGHEIDNSIIFKADLTDVSEATLSFDNFIDIEEQWDYGVVQVSTDEGETWISLGNENTRSDISDPPYPKILENLPGFTGHYEGWQNETFDLSEYAGQEVWVSFRYLTDWGFNDTGWFIDNISIPEIGFNNDGSSLDDFYSIGELKEEYVDYAVTFINERNVGKDGKNTKYKVIDVDPFNITDEDALELRQLFKDGTNYMIIWYAPEGDDRGVVDFTYEILTKSDEKIKK</sequence>
<evidence type="ECO:0000313" key="2">
    <source>
        <dbReference type="EMBL" id="MDP5276443.1"/>
    </source>
</evidence>
<keyword evidence="3" id="KW-1185">Reference proteome</keyword>
<evidence type="ECO:0000313" key="3">
    <source>
        <dbReference type="Proteomes" id="UP001231941"/>
    </source>
</evidence>
<accession>A0ABT9J4B0</accession>
<dbReference type="EMBL" id="JAVAMP010000014">
    <property type="protein sequence ID" value="MDP5276443.1"/>
    <property type="molecule type" value="Genomic_DNA"/>
</dbReference>
<dbReference type="Gene3D" id="2.60.120.260">
    <property type="entry name" value="Galactose-binding domain-like"/>
    <property type="match status" value="1"/>
</dbReference>
<evidence type="ECO:0000256" key="1">
    <source>
        <dbReference type="SAM" id="SignalP"/>
    </source>
</evidence>
<dbReference type="RefSeq" id="WP_305993747.1">
    <property type="nucleotide sequence ID" value="NZ_JAVAMP010000014.1"/>
</dbReference>
<reference evidence="2 3" key="1">
    <citation type="submission" date="2023-08" db="EMBL/GenBank/DDBJ databases">
        <authorList>
            <person name="Park J.-S."/>
        </authorList>
    </citation>
    <scope>NUCLEOTIDE SEQUENCE [LARGE SCALE GENOMIC DNA]</scope>
    <source>
        <strain evidence="2 3">2205SS18-9</strain>
    </source>
</reference>